<keyword evidence="2" id="KW-1185">Reference proteome</keyword>
<organism evidence="1 2">
    <name type="scientific">Mycena metata</name>
    <dbReference type="NCBI Taxonomy" id="1033252"/>
    <lineage>
        <taxon>Eukaryota</taxon>
        <taxon>Fungi</taxon>
        <taxon>Dikarya</taxon>
        <taxon>Basidiomycota</taxon>
        <taxon>Agaricomycotina</taxon>
        <taxon>Agaricomycetes</taxon>
        <taxon>Agaricomycetidae</taxon>
        <taxon>Agaricales</taxon>
        <taxon>Marasmiineae</taxon>
        <taxon>Mycenaceae</taxon>
        <taxon>Mycena</taxon>
    </lineage>
</organism>
<name>A0AAD7I927_9AGAR</name>
<accession>A0AAD7I927</accession>
<evidence type="ECO:0000313" key="2">
    <source>
        <dbReference type="Proteomes" id="UP001215598"/>
    </source>
</evidence>
<comment type="caution">
    <text evidence="1">The sequence shown here is derived from an EMBL/GenBank/DDBJ whole genome shotgun (WGS) entry which is preliminary data.</text>
</comment>
<proteinExistence type="predicted"/>
<dbReference type="AlphaFoldDB" id="A0AAD7I927"/>
<sequence length="185" mass="21081">MARTSALRRRAAAAVASCHLCRAAQQHIDVHVANGDRTRTLRAIRRPKPQHQTELHLQNRGLYARDGVPGHLYCCAVVPTAIYSAFDVGTISQSQFEGALRVKIGVAQDVSVRREAYDLCDSRVVFLRVLLRLPDSGCYKRHREYWRFMHVGSFLRIRTRVLTLLARIGEPEAQIIPLEHYHVVF</sequence>
<dbReference type="Proteomes" id="UP001215598">
    <property type="component" value="Unassembled WGS sequence"/>
</dbReference>
<reference evidence="1" key="1">
    <citation type="submission" date="2023-03" db="EMBL/GenBank/DDBJ databases">
        <title>Massive genome expansion in bonnet fungi (Mycena s.s.) driven by repeated elements and novel gene families across ecological guilds.</title>
        <authorList>
            <consortium name="Lawrence Berkeley National Laboratory"/>
            <person name="Harder C.B."/>
            <person name="Miyauchi S."/>
            <person name="Viragh M."/>
            <person name="Kuo A."/>
            <person name="Thoen E."/>
            <person name="Andreopoulos B."/>
            <person name="Lu D."/>
            <person name="Skrede I."/>
            <person name="Drula E."/>
            <person name="Henrissat B."/>
            <person name="Morin E."/>
            <person name="Kohler A."/>
            <person name="Barry K."/>
            <person name="LaButti K."/>
            <person name="Morin E."/>
            <person name="Salamov A."/>
            <person name="Lipzen A."/>
            <person name="Mereny Z."/>
            <person name="Hegedus B."/>
            <person name="Baldrian P."/>
            <person name="Stursova M."/>
            <person name="Weitz H."/>
            <person name="Taylor A."/>
            <person name="Grigoriev I.V."/>
            <person name="Nagy L.G."/>
            <person name="Martin F."/>
            <person name="Kauserud H."/>
        </authorList>
    </citation>
    <scope>NUCLEOTIDE SEQUENCE</scope>
    <source>
        <strain evidence="1">CBHHK182m</strain>
    </source>
</reference>
<dbReference type="EMBL" id="JARKIB010000120">
    <property type="protein sequence ID" value="KAJ7736643.1"/>
    <property type="molecule type" value="Genomic_DNA"/>
</dbReference>
<gene>
    <name evidence="1" type="ORF">B0H16DRAFT_1730691</name>
</gene>
<protein>
    <submittedName>
        <fullName evidence="1">Uncharacterized protein</fullName>
    </submittedName>
</protein>
<evidence type="ECO:0000313" key="1">
    <source>
        <dbReference type="EMBL" id="KAJ7736643.1"/>
    </source>
</evidence>